<dbReference type="Proteomes" id="UP001156389">
    <property type="component" value="Unassembled WGS sequence"/>
</dbReference>
<reference evidence="3 4" key="1">
    <citation type="submission" date="2021-10" db="EMBL/GenBank/DDBJ databases">
        <title>Streptomyces gossypii sp. nov., isolated from soil collected from cotton field.</title>
        <authorList>
            <person name="Ge X."/>
            <person name="Chen X."/>
            <person name="Liu W."/>
        </authorList>
    </citation>
    <scope>NUCLEOTIDE SEQUENCE [LARGE SCALE GENOMIC DNA]</scope>
    <source>
        <strain evidence="3 4">N2-109</strain>
    </source>
</reference>
<feature type="region of interest" description="Disordered" evidence="1">
    <location>
        <begin position="175"/>
        <end position="206"/>
    </location>
</feature>
<evidence type="ECO:0000313" key="3">
    <source>
        <dbReference type="EMBL" id="MCT2589452.1"/>
    </source>
</evidence>
<gene>
    <name evidence="3" type="ORF">LHJ74_05825</name>
</gene>
<accession>A0ABT2JNJ2</accession>
<evidence type="ECO:0000313" key="4">
    <source>
        <dbReference type="Proteomes" id="UP001156389"/>
    </source>
</evidence>
<comment type="caution">
    <text evidence="3">The sequence shown here is derived from an EMBL/GenBank/DDBJ whole genome shotgun (WGS) entry which is preliminary data.</text>
</comment>
<proteinExistence type="predicted"/>
<protein>
    <submittedName>
        <fullName evidence="3">Uncharacterized protein</fullName>
    </submittedName>
</protein>
<feature type="compositionally biased region" description="Low complexity" evidence="1">
    <location>
        <begin position="225"/>
        <end position="240"/>
    </location>
</feature>
<dbReference type="RefSeq" id="WP_260216421.1">
    <property type="nucleotide sequence ID" value="NZ_JAJAGO010000002.1"/>
</dbReference>
<sequence>MAAAAVVLGFATPAPVSAAQTENGSSASGGRLTLTPASAAAWESVTVRAACAAGSGHGKVSSPAFRNPATLRPGPGGAAVADAVVRPGLLAGERYAVTADCRGAEPLTAWFVHTGGGGAGTAPAVGLPSDVTESQTGGLAQQEDDGPGVGRAALAIGGGLATAGLAGYVLTLRGRPARPSGSGPHGSRLPCRARRPHLAPRPHLAHPSVRSLRAVRAPRALWADGRTTVSSGASVSSGAGSPAGRGRG</sequence>
<keyword evidence="4" id="KW-1185">Reference proteome</keyword>
<name>A0ABT2JNJ2_9ACTN</name>
<evidence type="ECO:0000256" key="2">
    <source>
        <dbReference type="SAM" id="SignalP"/>
    </source>
</evidence>
<evidence type="ECO:0000256" key="1">
    <source>
        <dbReference type="SAM" id="MobiDB-lite"/>
    </source>
</evidence>
<organism evidence="3 4">
    <name type="scientific">Streptomyces gossypii</name>
    <dbReference type="NCBI Taxonomy" id="2883101"/>
    <lineage>
        <taxon>Bacteria</taxon>
        <taxon>Bacillati</taxon>
        <taxon>Actinomycetota</taxon>
        <taxon>Actinomycetes</taxon>
        <taxon>Kitasatosporales</taxon>
        <taxon>Streptomycetaceae</taxon>
        <taxon>Streptomyces</taxon>
    </lineage>
</organism>
<feature type="signal peptide" evidence="2">
    <location>
        <begin position="1"/>
        <end position="18"/>
    </location>
</feature>
<feature type="region of interest" description="Disordered" evidence="1">
    <location>
        <begin position="224"/>
        <end position="248"/>
    </location>
</feature>
<feature type="compositionally biased region" description="Basic residues" evidence="1">
    <location>
        <begin position="191"/>
        <end position="204"/>
    </location>
</feature>
<dbReference type="EMBL" id="JAJAGO010000002">
    <property type="protein sequence ID" value="MCT2589452.1"/>
    <property type="molecule type" value="Genomic_DNA"/>
</dbReference>
<feature type="chain" id="PRO_5046506746" evidence="2">
    <location>
        <begin position="19"/>
        <end position="248"/>
    </location>
</feature>
<keyword evidence="2" id="KW-0732">Signal</keyword>